<dbReference type="RefSeq" id="WP_011049069.1">
    <property type="nucleotide sequence ID" value="NZ_CP076685.1"/>
</dbReference>
<comment type="caution">
    <text evidence="2">The sequence shown here is derived from an EMBL/GenBank/DDBJ whole genome shotgun (WGS) entry which is preliminary data.</text>
</comment>
<accession>A0A850LFH0</accession>
<dbReference type="Pfam" id="PF12680">
    <property type="entry name" value="SnoaL_2"/>
    <property type="match status" value="1"/>
</dbReference>
<dbReference type="AlphaFoldDB" id="A0A850LFH0"/>
<sequence>MPEIDERRAAIVARYAESKNRRDIDAALMLCSDRMILHSASLDMVSTFRGHKAIQAGMLRFYKLFSEYSGETHTRWQAGIALVSKGEVTLRVNPDLLADPSTSISVVAPFLAVFEFDGDMIAGERYYPGFEYAGILKRLKPAVRMAIAANRLTSGVFNRA</sequence>
<organism evidence="2 3">
    <name type="scientific">Ruegeria pomeroyi</name>
    <dbReference type="NCBI Taxonomy" id="89184"/>
    <lineage>
        <taxon>Bacteria</taxon>
        <taxon>Pseudomonadati</taxon>
        <taxon>Pseudomonadota</taxon>
        <taxon>Alphaproteobacteria</taxon>
        <taxon>Rhodobacterales</taxon>
        <taxon>Roseobacteraceae</taxon>
        <taxon>Ruegeria</taxon>
    </lineage>
</organism>
<dbReference type="SMR" id="A0A850LFH0"/>
<reference evidence="2 3" key="1">
    <citation type="journal article" date="2020" name="Proc. Natl. Acad. Sci. U.S.A.">
        <title>Ecological drivers of bacterial community assembly in synthetic phycospheres.</title>
        <authorList>
            <person name="Fu H."/>
            <person name="Uchimiya M."/>
            <person name="Gore J."/>
            <person name="Moran M.A."/>
        </authorList>
    </citation>
    <scope>NUCLEOTIDE SEQUENCE [LARGE SCALE GENOMIC DNA]</scope>
    <source>
        <strain evidence="2">HF-Din03</strain>
    </source>
</reference>
<evidence type="ECO:0000313" key="2">
    <source>
        <dbReference type="EMBL" id="NVK96205.1"/>
    </source>
</evidence>
<evidence type="ECO:0000259" key="1">
    <source>
        <dbReference type="Pfam" id="PF12680"/>
    </source>
</evidence>
<name>A0A850LFH0_9RHOB</name>
<dbReference type="InterPro" id="IPR032710">
    <property type="entry name" value="NTF2-like_dom_sf"/>
</dbReference>
<feature type="domain" description="SnoaL-like" evidence="1">
    <location>
        <begin position="12"/>
        <end position="122"/>
    </location>
</feature>
<dbReference type="InterPro" id="IPR037401">
    <property type="entry name" value="SnoaL-like"/>
</dbReference>
<dbReference type="Proteomes" id="UP000565723">
    <property type="component" value="Unassembled WGS sequence"/>
</dbReference>
<gene>
    <name evidence="2" type="ORF">HW564_04665</name>
</gene>
<dbReference type="SUPFAM" id="SSF54427">
    <property type="entry name" value="NTF2-like"/>
    <property type="match status" value="1"/>
</dbReference>
<evidence type="ECO:0000313" key="3">
    <source>
        <dbReference type="Proteomes" id="UP000565723"/>
    </source>
</evidence>
<dbReference type="EMBL" id="JABXIY010000011">
    <property type="protein sequence ID" value="NVK96205.1"/>
    <property type="molecule type" value="Genomic_DNA"/>
</dbReference>
<proteinExistence type="predicted"/>
<protein>
    <submittedName>
        <fullName evidence="2">Nuclear transport factor 2 family protein</fullName>
    </submittedName>
</protein>
<dbReference type="Gene3D" id="3.10.450.50">
    <property type="match status" value="1"/>
</dbReference>